<comment type="caution">
    <text evidence="2">The sequence shown here is derived from an EMBL/GenBank/DDBJ whole genome shotgun (WGS) entry which is preliminary data.</text>
</comment>
<evidence type="ECO:0000259" key="1">
    <source>
        <dbReference type="PROSITE" id="PS51883"/>
    </source>
</evidence>
<feature type="domain" description="Obg" evidence="1">
    <location>
        <begin position="7"/>
        <end position="122"/>
    </location>
</feature>
<evidence type="ECO:0000313" key="3">
    <source>
        <dbReference type="Proteomes" id="UP000708208"/>
    </source>
</evidence>
<evidence type="ECO:0000313" key="2">
    <source>
        <dbReference type="EMBL" id="CAG7786271.1"/>
    </source>
</evidence>
<dbReference type="Pfam" id="PF01018">
    <property type="entry name" value="GTP1_OBG"/>
    <property type="match status" value="1"/>
</dbReference>
<organism evidence="2 3">
    <name type="scientific">Allacma fusca</name>
    <dbReference type="NCBI Taxonomy" id="39272"/>
    <lineage>
        <taxon>Eukaryota</taxon>
        <taxon>Metazoa</taxon>
        <taxon>Ecdysozoa</taxon>
        <taxon>Arthropoda</taxon>
        <taxon>Hexapoda</taxon>
        <taxon>Collembola</taxon>
        <taxon>Symphypleona</taxon>
        <taxon>Sminthuridae</taxon>
        <taxon>Allacma</taxon>
    </lineage>
</organism>
<feature type="non-terminal residue" evidence="2">
    <location>
        <position position="122"/>
    </location>
</feature>
<dbReference type="PANTHER" id="PTHR11702:SF43">
    <property type="entry name" value="GTP-BINDING PROTEIN 10"/>
    <property type="match status" value="1"/>
</dbReference>
<dbReference type="PROSITE" id="PS51883">
    <property type="entry name" value="OBG"/>
    <property type="match status" value="1"/>
</dbReference>
<dbReference type="GO" id="GO:0042254">
    <property type="term" value="P:ribosome biogenesis"/>
    <property type="evidence" value="ECO:0007669"/>
    <property type="project" value="UniProtKB-UniRule"/>
</dbReference>
<dbReference type="GO" id="GO:0003924">
    <property type="term" value="F:GTPase activity"/>
    <property type="evidence" value="ECO:0007669"/>
    <property type="project" value="InterPro"/>
</dbReference>
<dbReference type="InterPro" id="IPR045086">
    <property type="entry name" value="OBG_GTPase"/>
</dbReference>
<protein>
    <recommendedName>
        <fullName evidence="1">Obg domain-containing protein</fullName>
    </recommendedName>
</protein>
<dbReference type="InterPro" id="IPR006169">
    <property type="entry name" value="GTP1_OBG_dom"/>
</dbReference>
<dbReference type="GO" id="GO:0005739">
    <property type="term" value="C:mitochondrion"/>
    <property type="evidence" value="ECO:0007669"/>
    <property type="project" value="TreeGrafter"/>
</dbReference>
<dbReference type="AlphaFoldDB" id="A0A8J2KAM8"/>
<name>A0A8J2KAM8_9HEXA</name>
<accession>A0A8J2KAM8</accession>
<sequence length="122" mass="12781">MRRSELYQFIDSLRVFVKGGKGGDGLPAKGGLGGKGGDVVILGSKKSQTLKQVRKHQPTQRYIAKPGTRSKLFCLFGDPGENINVPVPLGVSVISQDGHKLGEINEPGDKVIAAKGGEGGSP</sequence>
<keyword evidence="3" id="KW-1185">Reference proteome</keyword>
<proteinExistence type="predicted"/>
<dbReference type="PANTHER" id="PTHR11702">
    <property type="entry name" value="DEVELOPMENTALLY REGULATED GTP-BINDING PROTEIN-RELATED"/>
    <property type="match status" value="1"/>
</dbReference>
<reference evidence="2" key="1">
    <citation type="submission" date="2021-06" db="EMBL/GenBank/DDBJ databases">
        <authorList>
            <person name="Hodson N. C."/>
            <person name="Mongue J. A."/>
            <person name="Jaron S. K."/>
        </authorList>
    </citation>
    <scope>NUCLEOTIDE SEQUENCE</scope>
</reference>
<dbReference type="OrthoDB" id="347018at2759"/>
<dbReference type="Proteomes" id="UP000708208">
    <property type="component" value="Unassembled WGS sequence"/>
</dbReference>
<gene>
    <name evidence="2" type="ORF">AFUS01_LOCUS24845</name>
</gene>
<dbReference type="GO" id="GO:0005525">
    <property type="term" value="F:GTP binding"/>
    <property type="evidence" value="ECO:0007669"/>
    <property type="project" value="InterPro"/>
</dbReference>
<dbReference type="EMBL" id="CAJVCH010313846">
    <property type="protein sequence ID" value="CAG7786271.1"/>
    <property type="molecule type" value="Genomic_DNA"/>
</dbReference>